<dbReference type="STRING" id="235985.SAMN05414137_15014"/>
<dbReference type="EMBL" id="FOAZ01000050">
    <property type="protein sequence ID" value="SEM73972.1"/>
    <property type="molecule type" value="Genomic_DNA"/>
</dbReference>
<dbReference type="AlphaFoldDB" id="A0A1H8ATB5"/>
<sequence length="215" mass="23251">MDRVDVNRRRIPWYVSVPLTFAVITALFLAAARFDWLPGLPNPFAERSVDRSGPAVLQSVQNMSRYDAAAGNFQIVVDLDHEAAFLPSSVLGNRTLYVAAGTVDAYVDLGHAQVTVSADRRTATLILPHAQLASAALDAKRSYIVAQERGLFDRIGQFFSGNPGDQQQLNVLAVNHIQAAAAASGLTARAQQNTTLMLQGLLKSLGFTTVTVTYH</sequence>
<evidence type="ECO:0000313" key="2">
    <source>
        <dbReference type="EMBL" id="SEM73972.1"/>
    </source>
</evidence>
<evidence type="ECO:0000256" key="1">
    <source>
        <dbReference type="SAM" id="Phobius"/>
    </source>
</evidence>
<dbReference type="Proteomes" id="UP000183015">
    <property type="component" value="Unassembled WGS sequence"/>
</dbReference>
<name>A0A1H8ATB5_STRJI</name>
<proteinExistence type="predicted"/>
<evidence type="ECO:0008006" key="4">
    <source>
        <dbReference type="Google" id="ProtNLM"/>
    </source>
</evidence>
<organism evidence="2 3">
    <name type="scientific">Streptacidiphilus jiangxiensis</name>
    <dbReference type="NCBI Taxonomy" id="235985"/>
    <lineage>
        <taxon>Bacteria</taxon>
        <taxon>Bacillati</taxon>
        <taxon>Actinomycetota</taxon>
        <taxon>Actinomycetes</taxon>
        <taxon>Kitasatosporales</taxon>
        <taxon>Streptomycetaceae</taxon>
        <taxon>Streptacidiphilus</taxon>
    </lineage>
</organism>
<accession>A0A1H8ATB5</accession>
<reference evidence="3" key="1">
    <citation type="submission" date="2016-10" db="EMBL/GenBank/DDBJ databases">
        <authorList>
            <person name="Varghese N."/>
        </authorList>
    </citation>
    <scope>NUCLEOTIDE SEQUENCE [LARGE SCALE GENOMIC DNA]</scope>
    <source>
        <strain evidence="3">DSM 45096 / BCRC 16803 / CGMCC 4.1857 / CIP 109030 / JCM 12277 / KCTC 19219 / NBRC 100920 / 33214</strain>
    </source>
</reference>
<keyword evidence="3" id="KW-1185">Reference proteome</keyword>
<evidence type="ECO:0000313" key="3">
    <source>
        <dbReference type="Proteomes" id="UP000183015"/>
    </source>
</evidence>
<dbReference type="Pfam" id="PF14014">
    <property type="entry name" value="DUF4230"/>
    <property type="match status" value="1"/>
</dbReference>
<dbReference type="InterPro" id="IPR025324">
    <property type="entry name" value="DUF4230"/>
</dbReference>
<keyword evidence="1" id="KW-1133">Transmembrane helix</keyword>
<keyword evidence="1" id="KW-0812">Transmembrane</keyword>
<dbReference type="RefSeq" id="WP_342342565.1">
    <property type="nucleotide sequence ID" value="NZ_BBPN01000076.1"/>
</dbReference>
<dbReference type="eggNOG" id="ENOG5031RMA">
    <property type="taxonomic scope" value="Bacteria"/>
</dbReference>
<gene>
    <name evidence="2" type="ORF">SAMN05414137_15014</name>
</gene>
<keyword evidence="1" id="KW-0472">Membrane</keyword>
<protein>
    <recommendedName>
        <fullName evidence="4">DUF4230 domain-containing protein</fullName>
    </recommendedName>
</protein>
<feature type="transmembrane region" description="Helical" evidence="1">
    <location>
        <begin position="12"/>
        <end position="32"/>
    </location>
</feature>